<reference evidence="1 2" key="1">
    <citation type="submission" date="2018-03" db="EMBL/GenBank/DDBJ databases">
        <authorList>
            <person name="Gully D."/>
        </authorList>
    </citation>
    <scope>NUCLEOTIDE SEQUENCE [LARGE SCALE GENOMIC DNA]</scope>
    <source>
        <strain evidence="1">ORS3257</strain>
    </source>
</reference>
<evidence type="ECO:0008006" key="3">
    <source>
        <dbReference type="Google" id="ProtNLM"/>
    </source>
</evidence>
<dbReference type="CDD" id="cd06325">
    <property type="entry name" value="PBP1_ABC_unchar_transporter"/>
    <property type="match status" value="1"/>
</dbReference>
<dbReference type="AlphaFoldDB" id="A0A2U3PVF6"/>
<dbReference type="Pfam" id="PF04392">
    <property type="entry name" value="ABC_sub_bind"/>
    <property type="match status" value="1"/>
</dbReference>
<protein>
    <recommendedName>
        <fullName evidence="3">ABC transporter substrate-binding protein</fullName>
    </recommendedName>
</protein>
<gene>
    <name evidence="1" type="ORF">BRAD3257_2013</name>
</gene>
<dbReference type="Proteomes" id="UP000246085">
    <property type="component" value="Chromosome BRAD3257"/>
</dbReference>
<dbReference type="Gene3D" id="3.40.50.2300">
    <property type="match status" value="2"/>
</dbReference>
<accession>A0A2U3PVF6</accession>
<name>A0A2U3PVF6_9BRAD</name>
<proteinExistence type="predicted"/>
<dbReference type="PANTHER" id="PTHR35271">
    <property type="entry name" value="ABC TRANSPORTER, SUBSTRATE-BINDING LIPOPROTEIN-RELATED"/>
    <property type="match status" value="1"/>
</dbReference>
<sequence length="236" mass="24527">MNVIFASGAVAGKAAKSATSTIPIVCLTGDLVKAGLVKSLASPGGNLTGISILTAEASAKRLELLIQIVPTLERAAVFYNFDDLTASLSVEPTKAAAAKMQVRLQVIGVHGQSDFPSALAAAVNANVQAIALTSNPLFDIAGQQIAELALQNKLATVSFADSFPEVGGLLSYGPSIFAEYHHAAHFAARIIRGAKPADLPVEHTTIYKLGINLKTARALNLKVPEMLLASADTVIE</sequence>
<dbReference type="PANTHER" id="PTHR35271:SF1">
    <property type="entry name" value="ABC TRANSPORTER, SUBSTRATE-BINDING LIPOPROTEIN"/>
    <property type="match status" value="1"/>
</dbReference>
<evidence type="ECO:0000313" key="2">
    <source>
        <dbReference type="Proteomes" id="UP000246085"/>
    </source>
</evidence>
<dbReference type="KEGG" id="bvz:BRAD3257_2013"/>
<organism evidence="1 2">
    <name type="scientific">Bradyrhizobium vignae</name>
    <dbReference type="NCBI Taxonomy" id="1549949"/>
    <lineage>
        <taxon>Bacteria</taxon>
        <taxon>Pseudomonadati</taxon>
        <taxon>Pseudomonadota</taxon>
        <taxon>Alphaproteobacteria</taxon>
        <taxon>Hyphomicrobiales</taxon>
        <taxon>Nitrobacteraceae</taxon>
        <taxon>Bradyrhizobium</taxon>
    </lineage>
</organism>
<dbReference type="InterPro" id="IPR007487">
    <property type="entry name" value="ABC_transpt-TYRBP-like"/>
</dbReference>
<dbReference type="EMBL" id="LS398110">
    <property type="protein sequence ID" value="SPP93114.1"/>
    <property type="molecule type" value="Genomic_DNA"/>
</dbReference>
<evidence type="ECO:0000313" key="1">
    <source>
        <dbReference type="EMBL" id="SPP93114.1"/>
    </source>
</evidence>